<keyword evidence="5 7" id="KW-0235">DNA replication</keyword>
<dbReference type="AlphaFoldDB" id="A0A1E5R4H6"/>
<gene>
    <name evidence="10" type="ORF">AWRI3579_g3838</name>
</gene>
<organism evidence="10 11">
    <name type="scientific">Hanseniaspora osmophila</name>
    <dbReference type="NCBI Taxonomy" id="56408"/>
    <lineage>
        <taxon>Eukaryota</taxon>
        <taxon>Fungi</taxon>
        <taxon>Dikarya</taxon>
        <taxon>Ascomycota</taxon>
        <taxon>Saccharomycotina</taxon>
        <taxon>Saccharomycetes</taxon>
        <taxon>Saccharomycodales</taxon>
        <taxon>Saccharomycodaceae</taxon>
        <taxon>Hanseniaspora</taxon>
    </lineage>
</organism>
<comment type="similarity">
    <text evidence="2 7">Belongs to the GINS3/PSF3 family.</text>
</comment>
<dbReference type="GO" id="GO:1902975">
    <property type="term" value="P:mitotic DNA replication initiation"/>
    <property type="evidence" value="ECO:0007669"/>
    <property type="project" value="TreeGrafter"/>
</dbReference>
<dbReference type="CDD" id="cd21693">
    <property type="entry name" value="GINS_B_Psf3"/>
    <property type="match status" value="1"/>
</dbReference>
<dbReference type="GO" id="GO:0000811">
    <property type="term" value="C:GINS complex"/>
    <property type="evidence" value="ECO:0007669"/>
    <property type="project" value="UniProtKB-UniRule"/>
</dbReference>
<dbReference type="InterPro" id="IPR038437">
    <property type="entry name" value="GINS_Psf3_sf"/>
</dbReference>
<evidence type="ECO:0000256" key="6">
    <source>
        <dbReference type="ARBA" id="ARBA00023242"/>
    </source>
</evidence>
<comment type="subcellular location">
    <subcellularLocation>
        <location evidence="1 7">Nucleus</location>
    </subcellularLocation>
</comment>
<keyword evidence="6 7" id="KW-0539">Nucleus</keyword>
<dbReference type="PANTHER" id="PTHR22768:SF0">
    <property type="entry name" value="DNA REPLICATION COMPLEX GINS PROTEIN PSF3"/>
    <property type="match status" value="1"/>
</dbReference>
<name>A0A1E5R4H6_9ASCO</name>
<evidence type="ECO:0000256" key="1">
    <source>
        <dbReference type="ARBA" id="ARBA00004123"/>
    </source>
</evidence>
<proteinExistence type="inferred from homology"/>
<evidence type="ECO:0000259" key="9">
    <source>
        <dbReference type="Pfam" id="PF22466"/>
    </source>
</evidence>
<dbReference type="SUPFAM" id="SSF158573">
    <property type="entry name" value="GINS helical bundle-like"/>
    <property type="match status" value="1"/>
</dbReference>
<dbReference type="Pfam" id="PF22466">
    <property type="entry name" value="PSF3_N"/>
    <property type="match status" value="1"/>
</dbReference>
<dbReference type="CDD" id="cd11713">
    <property type="entry name" value="GINS_A_psf3"/>
    <property type="match status" value="1"/>
</dbReference>
<dbReference type="Proteomes" id="UP000095728">
    <property type="component" value="Unassembled WGS sequence"/>
</dbReference>
<dbReference type="STRING" id="56408.A0A1E5R4H6"/>
<protein>
    <recommendedName>
        <fullName evidence="4 7">DNA replication complex GINS protein PSF3</fullName>
    </recommendedName>
</protein>
<dbReference type="InParanoid" id="A0A1E5R4H6"/>
<dbReference type="SUPFAM" id="SSF160059">
    <property type="entry name" value="PriA/YqbF domain"/>
    <property type="match status" value="1"/>
</dbReference>
<sequence length="207" mass="23938">MGYYDLDDILADATKVPCKFNYTIPGLGYLESNPGKPLNKNSKLELPMWMARILATVEVGQDETAQDADSLFAEDDRQNNQQLNSFIDLLIPDMFQNKVFNAIKSGSASLDVHSICPYYYVMAQVWSYLYQSEKLSELTINMLRERAIKISNFASYQLLQQDRNSASVMGYTDINNQNFLLTLDEFEKEIFRKTQESYKSTEKWMHE</sequence>
<keyword evidence="11" id="KW-1185">Reference proteome</keyword>
<evidence type="ECO:0000256" key="7">
    <source>
        <dbReference type="RuleBase" id="RU367161"/>
    </source>
</evidence>
<feature type="domain" description="GINS subunit" evidence="8">
    <location>
        <begin position="95"/>
        <end position="206"/>
    </location>
</feature>
<evidence type="ECO:0000259" key="8">
    <source>
        <dbReference type="Pfam" id="PF05916"/>
    </source>
</evidence>
<dbReference type="InterPro" id="IPR010492">
    <property type="entry name" value="GINS_Psf3"/>
</dbReference>
<dbReference type="EMBL" id="LPNM01000010">
    <property type="protein sequence ID" value="OEJ81819.1"/>
    <property type="molecule type" value="Genomic_DNA"/>
</dbReference>
<dbReference type="Gene3D" id="1.20.58.2050">
    <property type="match status" value="1"/>
</dbReference>
<comment type="subunit">
    <text evidence="3">Component of the GINS complex which is a heterotetramer of SLD5, PSF1, PSF2 and PSF3.</text>
</comment>
<comment type="caution">
    <text evidence="10">The sequence shown here is derived from an EMBL/GenBank/DDBJ whole genome shotgun (WGS) entry which is preliminary data.</text>
</comment>
<dbReference type="InterPro" id="IPR036224">
    <property type="entry name" value="GINS_bundle-like_dom_sf"/>
</dbReference>
<evidence type="ECO:0000256" key="4">
    <source>
        <dbReference type="ARBA" id="ARBA00015140"/>
    </source>
</evidence>
<evidence type="ECO:0000256" key="2">
    <source>
        <dbReference type="ARBA" id="ARBA00006343"/>
    </source>
</evidence>
<accession>A0A1E5R4H6</accession>
<reference evidence="11" key="1">
    <citation type="journal article" date="2016" name="Genome Announc.">
        <title>Genome sequences of three species of Hanseniaspora isolated from spontaneous wine fermentations.</title>
        <authorList>
            <person name="Sternes P.R."/>
            <person name="Lee D."/>
            <person name="Kutyna D.R."/>
            <person name="Borneman A.R."/>
        </authorList>
    </citation>
    <scope>NUCLEOTIDE SEQUENCE [LARGE SCALE GENOMIC DNA]</scope>
    <source>
        <strain evidence="11">AWRI3579</strain>
    </source>
</reference>
<dbReference type="Pfam" id="PF05916">
    <property type="entry name" value="Sld5"/>
    <property type="match status" value="1"/>
</dbReference>
<comment type="function">
    <text evidence="7">The GINS complex plays an essential role in the initiation of DNA replication.</text>
</comment>
<dbReference type="InterPro" id="IPR055221">
    <property type="entry name" value="PSF3_N"/>
</dbReference>
<evidence type="ECO:0000313" key="11">
    <source>
        <dbReference type="Proteomes" id="UP000095728"/>
    </source>
</evidence>
<evidence type="ECO:0000256" key="3">
    <source>
        <dbReference type="ARBA" id="ARBA00011352"/>
    </source>
</evidence>
<dbReference type="PANTHER" id="PTHR22768">
    <property type="entry name" value="DNA REPLICATION COMPLEX GINS PROTEIN PSF3"/>
    <property type="match status" value="1"/>
</dbReference>
<evidence type="ECO:0000256" key="5">
    <source>
        <dbReference type="ARBA" id="ARBA00022705"/>
    </source>
</evidence>
<evidence type="ECO:0000313" key="10">
    <source>
        <dbReference type="EMBL" id="OEJ81819.1"/>
    </source>
</evidence>
<dbReference type="OrthoDB" id="10251744at2759"/>
<dbReference type="InterPro" id="IPR021151">
    <property type="entry name" value="GINS_A"/>
</dbReference>
<dbReference type="FunCoup" id="A0A1E5R4H6">
    <property type="interactions" value="407"/>
</dbReference>
<feature type="domain" description="DNA replication complex GINS protein PSF3 N-terminal" evidence="9">
    <location>
        <begin position="4"/>
        <end position="55"/>
    </location>
</feature>